<proteinExistence type="predicted"/>
<dbReference type="AlphaFoldDB" id="A0A6C0LM65"/>
<name>A0A6C0LM65_9ZZZZ</name>
<sequence length="199" mass="22941">MNGAAPPPGIPAQRLGPLPLNLKNEMLRINTNKRLAALNSIGVSPPEKNLPRLSNLAPFPVPEPVLAQPSRLSAKSSNWSPPLPPGPPPRPAPANNNYSRFYNAAYNVPDWQKPPPPMNRLLDHLRRGGRLYREQFSRDDWRRVWDFVELHRDAENIRFWSRDNITGEKLLHPYFYIPKSTVSKTRRKRKQSRGTRRHR</sequence>
<feature type="region of interest" description="Disordered" evidence="1">
    <location>
        <begin position="70"/>
        <end position="94"/>
    </location>
</feature>
<protein>
    <submittedName>
        <fullName evidence="2">Uncharacterized protein</fullName>
    </submittedName>
</protein>
<feature type="compositionally biased region" description="Pro residues" evidence="1">
    <location>
        <begin position="81"/>
        <end position="92"/>
    </location>
</feature>
<reference evidence="2" key="1">
    <citation type="journal article" date="2020" name="Nature">
        <title>Giant virus diversity and host interactions through global metagenomics.</title>
        <authorList>
            <person name="Schulz F."/>
            <person name="Roux S."/>
            <person name="Paez-Espino D."/>
            <person name="Jungbluth S."/>
            <person name="Walsh D.A."/>
            <person name="Denef V.J."/>
            <person name="McMahon K.D."/>
            <person name="Konstantinidis K.T."/>
            <person name="Eloe-Fadrosh E.A."/>
            <person name="Kyrpides N.C."/>
            <person name="Woyke T."/>
        </authorList>
    </citation>
    <scope>NUCLEOTIDE SEQUENCE</scope>
    <source>
        <strain evidence="2">GVMAG-M-3300027963-41</strain>
    </source>
</reference>
<feature type="compositionally biased region" description="Polar residues" evidence="1">
    <location>
        <begin position="70"/>
        <end position="80"/>
    </location>
</feature>
<dbReference type="EMBL" id="MN740532">
    <property type="protein sequence ID" value="QHU31643.1"/>
    <property type="molecule type" value="Genomic_DNA"/>
</dbReference>
<accession>A0A6C0LM65</accession>
<evidence type="ECO:0000256" key="1">
    <source>
        <dbReference type="SAM" id="MobiDB-lite"/>
    </source>
</evidence>
<evidence type="ECO:0000313" key="2">
    <source>
        <dbReference type="EMBL" id="QHU31643.1"/>
    </source>
</evidence>
<organism evidence="2">
    <name type="scientific">viral metagenome</name>
    <dbReference type="NCBI Taxonomy" id="1070528"/>
    <lineage>
        <taxon>unclassified sequences</taxon>
        <taxon>metagenomes</taxon>
        <taxon>organismal metagenomes</taxon>
    </lineage>
</organism>